<keyword evidence="4" id="KW-0460">Magnesium</keyword>
<evidence type="ECO:0000256" key="1">
    <source>
        <dbReference type="ARBA" id="ARBA00001946"/>
    </source>
</evidence>
<dbReference type="RefSeq" id="WP_227388284.1">
    <property type="nucleotide sequence ID" value="NZ_JBHSCJ010000003.1"/>
</dbReference>
<protein>
    <submittedName>
        <fullName evidence="5">HAD family phosphatase</fullName>
    </submittedName>
</protein>
<evidence type="ECO:0000313" key="5">
    <source>
        <dbReference type="EMBL" id="MCB8887682.1"/>
    </source>
</evidence>
<dbReference type="InterPro" id="IPR023198">
    <property type="entry name" value="PGP-like_dom2"/>
</dbReference>
<dbReference type="SFLD" id="SFLDS00003">
    <property type="entry name" value="Haloacid_Dehalogenase"/>
    <property type="match status" value="1"/>
</dbReference>
<dbReference type="InterPro" id="IPR023214">
    <property type="entry name" value="HAD_sf"/>
</dbReference>
<proteinExistence type="inferred from homology"/>
<comment type="caution">
    <text evidence="5">The sequence shown here is derived from an EMBL/GenBank/DDBJ whole genome shotgun (WGS) entry which is preliminary data.</text>
</comment>
<dbReference type="PRINTS" id="PR00413">
    <property type="entry name" value="HADHALOGNASE"/>
</dbReference>
<dbReference type="PANTHER" id="PTHR46193:SF10">
    <property type="entry name" value="6-PHOSPHOGLUCONATE PHOSPHATASE"/>
    <property type="match status" value="1"/>
</dbReference>
<dbReference type="Gene3D" id="1.10.150.240">
    <property type="entry name" value="Putative phosphatase, domain 2"/>
    <property type="match status" value="1"/>
</dbReference>
<dbReference type="Proteomes" id="UP001319882">
    <property type="component" value="Unassembled WGS sequence"/>
</dbReference>
<dbReference type="Pfam" id="PF00702">
    <property type="entry name" value="Hydrolase"/>
    <property type="match status" value="1"/>
</dbReference>
<dbReference type="PANTHER" id="PTHR46193">
    <property type="entry name" value="6-PHOSPHOGLUCONATE PHOSPHATASE"/>
    <property type="match status" value="1"/>
</dbReference>
<keyword evidence="6" id="KW-1185">Reference proteome</keyword>
<dbReference type="Gene3D" id="3.40.50.1000">
    <property type="entry name" value="HAD superfamily/HAD-like"/>
    <property type="match status" value="1"/>
</dbReference>
<organism evidence="5 6">
    <name type="scientific">Vreelandella malpeensis</name>
    <dbReference type="NCBI Taxonomy" id="1172368"/>
    <lineage>
        <taxon>Bacteria</taxon>
        <taxon>Pseudomonadati</taxon>
        <taxon>Pseudomonadota</taxon>
        <taxon>Gammaproteobacteria</taxon>
        <taxon>Oceanospirillales</taxon>
        <taxon>Halomonadaceae</taxon>
        <taxon>Vreelandella</taxon>
    </lineage>
</organism>
<name>A0ABS8DN10_9GAMM</name>
<sequence>MKAVIFDCDGVLVDSEVLAEETLHAHLQAWLPDVDVATELGQALGMTTADILRHLETKSRHALPDDALARVDAAIEARLTRELRAIDGANAAVKAITFPKAVVSNSNRRRVEASLTATGLDAALVDVPRFCADEVSAPKPDPALYRLATQALGAEPRACLAVEDSVAGVRAAVGAGLTVVGFIGAGHHDAHQARRLEEAGAWRVIDRMSELGLLVEQWSARVVLPS</sequence>
<reference evidence="5 6" key="1">
    <citation type="journal article" date="2021" name="Sci. Rep.">
        <title>Genome analysis of a halophilic bacterium Halomonas malpeensis YU-PRIM-29(T) reveals its exopolysaccharide and pigment producing capabilities.</title>
        <authorList>
            <person name="Athmika"/>
            <person name="Ghate S.D."/>
            <person name="Arun A.B."/>
            <person name="Rao S.S."/>
            <person name="Kumar S.T.A."/>
            <person name="Kandiyil M.K."/>
            <person name="Saptami K."/>
            <person name="Rekha P.D."/>
        </authorList>
    </citation>
    <scope>NUCLEOTIDE SEQUENCE [LARGE SCALE GENOMIC DNA]</scope>
    <source>
        <strain evidence="6">prim 29</strain>
    </source>
</reference>
<dbReference type="InterPro" id="IPR051600">
    <property type="entry name" value="Beta-PGM-like"/>
</dbReference>
<dbReference type="InterPro" id="IPR006439">
    <property type="entry name" value="HAD-SF_hydro_IA"/>
</dbReference>
<accession>A0ABS8DN10</accession>
<evidence type="ECO:0000313" key="6">
    <source>
        <dbReference type="Proteomes" id="UP001319882"/>
    </source>
</evidence>
<dbReference type="SUPFAM" id="SSF56784">
    <property type="entry name" value="HAD-like"/>
    <property type="match status" value="1"/>
</dbReference>
<keyword evidence="3" id="KW-0479">Metal-binding</keyword>
<evidence type="ECO:0000256" key="3">
    <source>
        <dbReference type="ARBA" id="ARBA00022723"/>
    </source>
</evidence>
<dbReference type="InterPro" id="IPR036412">
    <property type="entry name" value="HAD-like_sf"/>
</dbReference>
<comment type="similarity">
    <text evidence="2">Belongs to the HAD-like hydrolase superfamily. CbbY/CbbZ/Gph/YieH family.</text>
</comment>
<dbReference type="SFLD" id="SFLDG01129">
    <property type="entry name" value="C1.5:_HAD__Beta-PGM__Phosphata"/>
    <property type="match status" value="1"/>
</dbReference>
<comment type="cofactor">
    <cofactor evidence="1">
        <name>Mg(2+)</name>
        <dbReference type="ChEBI" id="CHEBI:18420"/>
    </cofactor>
</comment>
<dbReference type="EMBL" id="WHVL01000001">
    <property type="protein sequence ID" value="MCB8887682.1"/>
    <property type="molecule type" value="Genomic_DNA"/>
</dbReference>
<gene>
    <name evidence="5" type="ORF">GEV37_00880</name>
</gene>
<dbReference type="NCBIfam" id="TIGR01509">
    <property type="entry name" value="HAD-SF-IA-v3"/>
    <property type="match status" value="1"/>
</dbReference>
<evidence type="ECO:0000256" key="2">
    <source>
        <dbReference type="ARBA" id="ARBA00006171"/>
    </source>
</evidence>
<evidence type="ECO:0000256" key="4">
    <source>
        <dbReference type="ARBA" id="ARBA00022842"/>
    </source>
</evidence>